<keyword evidence="1 4" id="KW-0489">Methyltransferase</keyword>
<dbReference type="InterPro" id="IPR029028">
    <property type="entry name" value="Alpha/beta_knot_MTases"/>
</dbReference>
<dbReference type="GO" id="GO:0003723">
    <property type="term" value="F:RNA binding"/>
    <property type="evidence" value="ECO:0007669"/>
    <property type="project" value="InterPro"/>
</dbReference>
<dbReference type="STRING" id="1592317.DPF_1085"/>
<evidence type="ECO:0000256" key="1">
    <source>
        <dbReference type="ARBA" id="ARBA00022603"/>
    </source>
</evidence>
<dbReference type="NCBIfam" id="TIGR00186">
    <property type="entry name" value="rRNA_methyl_3"/>
    <property type="match status" value="1"/>
</dbReference>
<evidence type="ECO:0000313" key="5">
    <source>
        <dbReference type="Proteomes" id="UP000095200"/>
    </source>
</evidence>
<evidence type="ECO:0000313" key="4">
    <source>
        <dbReference type="EMBL" id="GAU08377.1"/>
    </source>
</evidence>
<dbReference type="EMBL" id="BDFE01000015">
    <property type="protein sequence ID" value="GAU08377.1"/>
    <property type="molecule type" value="Genomic_DNA"/>
</dbReference>
<name>A0A194AE69_9BACT</name>
<organism evidence="4 5">
    <name type="scientific">Desulfoplanes formicivorans</name>
    <dbReference type="NCBI Taxonomy" id="1592317"/>
    <lineage>
        <taxon>Bacteria</taxon>
        <taxon>Pseudomonadati</taxon>
        <taxon>Thermodesulfobacteriota</taxon>
        <taxon>Desulfovibrionia</taxon>
        <taxon>Desulfovibrionales</taxon>
        <taxon>Desulfoplanaceae</taxon>
        <taxon>Desulfoplanes</taxon>
    </lineage>
</organism>
<proteinExistence type="predicted"/>
<dbReference type="OrthoDB" id="9785673at2"/>
<dbReference type="InterPro" id="IPR029026">
    <property type="entry name" value="tRNA_m1G_MTases_N"/>
</dbReference>
<dbReference type="SUPFAM" id="SSF55315">
    <property type="entry name" value="L30e-like"/>
    <property type="match status" value="1"/>
</dbReference>
<dbReference type="CDD" id="cd18103">
    <property type="entry name" value="SpoU-like_RlmB"/>
    <property type="match status" value="1"/>
</dbReference>
<evidence type="ECO:0000256" key="2">
    <source>
        <dbReference type="ARBA" id="ARBA00022679"/>
    </source>
</evidence>
<dbReference type="InterPro" id="IPR001537">
    <property type="entry name" value="SpoU_MeTrfase"/>
</dbReference>
<dbReference type="Pfam" id="PF00588">
    <property type="entry name" value="SpoU_methylase"/>
    <property type="match status" value="1"/>
</dbReference>
<keyword evidence="2 4" id="KW-0808">Transferase</keyword>
<dbReference type="Gene3D" id="3.30.1330.30">
    <property type="match status" value="1"/>
</dbReference>
<comment type="caution">
    <text evidence="4">The sequence shown here is derived from an EMBL/GenBank/DDBJ whole genome shotgun (WGS) entry which is preliminary data.</text>
</comment>
<evidence type="ECO:0000259" key="3">
    <source>
        <dbReference type="SMART" id="SM00967"/>
    </source>
</evidence>
<dbReference type="InterPro" id="IPR029064">
    <property type="entry name" value="Ribosomal_eL30-like_sf"/>
</dbReference>
<dbReference type="GO" id="GO:0005829">
    <property type="term" value="C:cytosol"/>
    <property type="evidence" value="ECO:0007669"/>
    <property type="project" value="TreeGrafter"/>
</dbReference>
<reference evidence="5" key="1">
    <citation type="submission" date="2016-06" db="EMBL/GenBank/DDBJ databases">
        <title>Draft genome sequence of Desulfoplanes formicivorans strain Pf12B.</title>
        <authorList>
            <person name="Watanabe M."/>
            <person name="Kojima H."/>
            <person name="Fukui M."/>
        </authorList>
    </citation>
    <scope>NUCLEOTIDE SEQUENCE [LARGE SCALE GENOMIC DNA]</scope>
    <source>
        <strain evidence="5">Pf12B</strain>
    </source>
</reference>
<dbReference type="GO" id="GO:0032259">
    <property type="term" value="P:methylation"/>
    <property type="evidence" value="ECO:0007669"/>
    <property type="project" value="UniProtKB-KW"/>
</dbReference>
<accession>A0A194AE69</accession>
<dbReference type="InterPro" id="IPR013123">
    <property type="entry name" value="SpoU_subst-bd"/>
</dbReference>
<dbReference type="Proteomes" id="UP000095200">
    <property type="component" value="Unassembled WGS sequence"/>
</dbReference>
<dbReference type="SMART" id="SM00967">
    <property type="entry name" value="SpoU_sub_bind"/>
    <property type="match status" value="1"/>
</dbReference>
<dbReference type="SUPFAM" id="SSF75217">
    <property type="entry name" value="alpha/beta knot"/>
    <property type="match status" value="1"/>
</dbReference>
<dbReference type="PANTHER" id="PTHR46429">
    <property type="entry name" value="23S RRNA (GUANOSINE-2'-O-)-METHYLTRANSFERASE RLMB"/>
    <property type="match status" value="1"/>
</dbReference>
<dbReference type="InterPro" id="IPR004441">
    <property type="entry name" value="rRNA_MeTrfase_TrmH"/>
</dbReference>
<dbReference type="GO" id="GO:0008173">
    <property type="term" value="F:RNA methyltransferase activity"/>
    <property type="evidence" value="ECO:0007669"/>
    <property type="project" value="InterPro"/>
</dbReference>
<dbReference type="GO" id="GO:0006396">
    <property type="term" value="P:RNA processing"/>
    <property type="evidence" value="ECO:0007669"/>
    <property type="project" value="InterPro"/>
</dbReference>
<dbReference type="Pfam" id="PF08032">
    <property type="entry name" value="SpoU_sub_bind"/>
    <property type="match status" value="1"/>
</dbReference>
<keyword evidence="5" id="KW-1185">Reference proteome</keyword>
<gene>
    <name evidence="4" type="ORF">DPF_1085</name>
</gene>
<dbReference type="RefSeq" id="WP_069857865.1">
    <property type="nucleotide sequence ID" value="NZ_BDFE01000015.1"/>
</dbReference>
<dbReference type="PANTHER" id="PTHR46429:SF1">
    <property type="entry name" value="23S RRNA (GUANOSINE-2'-O-)-METHYLTRANSFERASE RLMB"/>
    <property type="match status" value="1"/>
</dbReference>
<dbReference type="Gene3D" id="3.40.1280.10">
    <property type="match status" value="1"/>
</dbReference>
<feature type="domain" description="RNA 2-O ribose methyltransferase substrate binding" evidence="3">
    <location>
        <begin position="9"/>
        <end position="83"/>
    </location>
</feature>
<protein>
    <submittedName>
        <fullName evidence="4">RNA methyltransferase</fullName>
    </submittedName>
</protein>
<dbReference type="AlphaFoldDB" id="A0A194AE69"/>
<sequence>MSQDDVHHLIIGRKPVQELLHTAPEKIETIYLQNRPGRDLHAIIDLCRTLHIKFKRLPADKLHHIFPGNHQGVIARIMSKGFCTLDEVITSSLASPFPLVLALDQVQDPGNLGTLCRTLFALGGGGIIVPKNRSAFPGPAASRASAGALEKIPMAQVTNLSRALETCARAGVPIYGAGLGKDAASLFAARLVLPAVLVLGNEEKGIRPGVLKRCDHLLTIPMAGTFDSLNVAQAGAMIMGQFLRTRHAQKG</sequence>